<evidence type="ECO:0000313" key="3">
    <source>
        <dbReference type="EMBL" id="GAB61214.1"/>
    </source>
</evidence>
<dbReference type="OrthoDB" id="5767335at2"/>
<evidence type="ECO:0000259" key="2">
    <source>
        <dbReference type="Pfam" id="PF05168"/>
    </source>
</evidence>
<dbReference type="Proteomes" id="UP000002985">
    <property type="component" value="Unassembled WGS sequence"/>
</dbReference>
<sequence length="102" mass="11895">MTDKEALSVYRFKQAEETLSEAERMVRENFSPGSIINRAYYSLFYSVLALFLKADINVKTSKHSGIISVFDKEFVKTGKIDKRYSKIFHDAFDDDKREIIKN</sequence>
<dbReference type="Gene3D" id="1.20.120.330">
    <property type="entry name" value="Nucleotidyltransferases domain 2"/>
    <property type="match status" value="1"/>
</dbReference>
<name>I3IHL9_9BACT</name>
<comment type="similarity">
    <text evidence="1">Belongs to the UPF0332 family.</text>
</comment>
<dbReference type="PANTHER" id="PTHR36565">
    <property type="entry name" value="UPF0332 PROTEIN TM_1000"/>
    <property type="match status" value="1"/>
</dbReference>
<dbReference type="STRING" id="247490.KSU1_B0357"/>
<reference evidence="3 4" key="1">
    <citation type="journal article" date="2012" name="FEBS Lett.">
        <title>Anammox organism KSU-1 expresses a NirK-type copper-containing nitrite reductase instead of a NirS-type with cytochrome cd1.</title>
        <authorList>
            <person name="Hira D."/>
            <person name="Toh H."/>
            <person name="Migita C.T."/>
            <person name="Okubo H."/>
            <person name="Nishiyama T."/>
            <person name="Hattori M."/>
            <person name="Furukawa K."/>
            <person name="Fujii T."/>
        </authorList>
    </citation>
    <scope>NUCLEOTIDE SEQUENCE [LARGE SCALE GENOMIC DNA]</scope>
</reference>
<dbReference type="InterPro" id="IPR007842">
    <property type="entry name" value="HEPN_dom"/>
</dbReference>
<protein>
    <recommendedName>
        <fullName evidence="2">HEPN domain-containing protein</fullName>
    </recommendedName>
</protein>
<keyword evidence="4" id="KW-1185">Reference proteome</keyword>
<dbReference type="Pfam" id="PF05168">
    <property type="entry name" value="HEPN"/>
    <property type="match status" value="1"/>
</dbReference>
<organism evidence="3 4">
    <name type="scientific">Candidatus Jettenia caeni</name>
    <dbReference type="NCBI Taxonomy" id="247490"/>
    <lineage>
        <taxon>Bacteria</taxon>
        <taxon>Pseudomonadati</taxon>
        <taxon>Planctomycetota</taxon>
        <taxon>Candidatus Brocadiia</taxon>
        <taxon>Candidatus Brocadiales</taxon>
        <taxon>Candidatus Brocadiaceae</taxon>
        <taxon>Candidatus Jettenia</taxon>
    </lineage>
</organism>
<dbReference type="PANTHER" id="PTHR36565:SF1">
    <property type="entry name" value="UPF0332 PROTEIN TM_1000"/>
    <property type="match status" value="1"/>
</dbReference>
<evidence type="ECO:0000256" key="1">
    <source>
        <dbReference type="ARBA" id="ARBA00038248"/>
    </source>
</evidence>
<dbReference type="AlphaFoldDB" id="I3IHL9"/>
<gene>
    <name evidence="3" type="ORF">KSU1_B0357</name>
</gene>
<proteinExistence type="inferred from homology"/>
<dbReference type="InterPro" id="IPR052226">
    <property type="entry name" value="UPF0332_toxin"/>
</dbReference>
<evidence type="ECO:0000313" key="4">
    <source>
        <dbReference type="Proteomes" id="UP000002985"/>
    </source>
</evidence>
<dbReference type="eggNOG" id="COG1895">
    <property type="taxonomic scope" value="Bacteria"/>
</dbReference>
<accession>I3IHL9</accession>
<comment type="caution">
    <text evidence="3">The sequence shown here is derived from an EMBL/GenBank/DDBJ whole genome shotgun (WGS) entry which is preliminary data.</text>
</comment>
<feature type="domain" description="HEPN" evidence="2">
    <location>
        <begin position="11"/>
        <end position="88"/>
    </location>
</feature>
<dbReference type="EMBL" id="BAFH01000002">
    <property type="protein sequence ID" value="GAB61214.1"/>
    <property type="molecule type" value="Genomic_DNA"/>
</dbReference>